<comment type="caution">
    <text evidence="1">The sequence shown here is derived from an EMBL/GenBank/DDBJ whole genome shotgun (WGS) entry which is preliminary data.</text>
</comment>
<dbReference type="AlphaFoldDB" id="A0A0M2JX47"/>
<dbReference type="PATRIC" id="fig|1807.13.peg.2477"/>
<evidence type="ECO:0000313" key="2">
    <source>
        <dbReference type="Proteomes" id="UP000034150"/>
    </source>
</evidence>
<keyword evidence="2" id="KW-1185">Reference proteome</keyword>
<dbReference type="Proteomes" id="UP000034150">
    <property type="component" value="Unassembled WGS sequence"/>
</dbReference>
<evidence type="ECO:0000313" key="1">
    <source>
        <dbReference type="EMBL" id="KKE99484.1"/>
    </source>
</evidence>
<protein>
    <submittedName>
        <fullName evidence="1">Uncharacterized protein</fullName>
    </submittedName>
</protein>
<dbReference type="EMBL" id="LAUZ02000024">
    <property type="protein sequence ID" value="KKE99484.1"/>
    <property type="molecule type" value="Genomic_DNA"/>
</dbReference>
<accession>A0A0M2JX47</accession>
<reference evidence="1 2" key="1">
    <citation type="journal article" date="2015" name="Genome Announc.">
        <title>Draft Genome Sequence of Mycobacterium obuense Strain UC1, Isolated from Patient Sputum.</title>
        <authorList>
            <person name="Greninger A.L."/>
            <person name="Cunningham G."/>
            <person name="Hsu E.D."/>
            <person name="Yu J.M."/>
            <person name="Chiu C.Y."/>
            <person name="Miller S."/>
        </authorList>
    </citation>
    <scope>NUCLEOTIDE SEQUENCE [LARGE SCALE GENOMIC DNA]</scope>
    <source>
        <strain evidence="1 2">UC1</strain>
    </source>
</reference>
<sequence>MLDFETGVEQAVRTATLMARAYTRGRGFEGSMPNEEISAVITTAAARLARNGDQLSRKKVDDVEYEYPLRGVIGWTLAEQIVLNRYRVRAQ</sequence>
<organism evidence="1 2">
    <name type="scientific">Mycolicibacterium obuense</name>
    <dbReference type="NCBI Taxonomy" id="1807"/>
    <lineage>
        <taxon>Bacteria</taxon>
        <taxon>Bacillati</taxon>
        <taxon>Actinomycetota</taxon>
        <taxon>Actinomycetes</taxon>
        <taxon>Mycobacteriales</taxon>
        <taxon>Mycobacteriaceae</taxon>
        <taxon>Mycolicibacterium</taxon>
    </lineage>
</organism>
<proteinExistence type="predicted"/>
<gene>
    <name evidence="1" type="ORF">WN67_23855</name>
</gene>
<name>A0A0M2JX47_9MYCO</name>